<evidence type="ECO:0000256" key="3">
    <source>
        <dbReference type="ARBA" id="ARBA00022786"/>
    </source>
</evidence>
<keyword evidence="3 4" id="KW-0833">Ubl conjugation pathway</keyword>
<proteinExistence type="inferred from homology"/>
<keyword evidence="7" id="KW-1185">Reference proteome</keyword>
<comment type="pathway">
    <text evidence="1 4">Protein modification; protein ubiquitination.</text>
</comment>
<reference evidence="7" key="1">
    <citation type="submission" date="2025-05" db="UniProtKB">
        <authorList>
            <consortium name="RefSeq"/>
        </authorList>
    </citation>
    <scope>NUCLEOTIDE SEQUENCE [LARGE SCALE GENOMIC DNA]</scope>
</reference>
<protein>
    <recommendedName>
        <fullName evidence="4">SKP1-like protein</fullName>
    </recommendedName>
</protein>
<dbReference type="InterPro" id="IPR016073">
    <property type="entry name" value="Skp1_comp_POZ"/>
</dbReference>
<dbReference type="Proteomes" id="UP001652623">
    <property type="component" value="Chromosome 2"/>
</dbReference>
<dbReference type="Pfam" id="PF01466">
    <property type="entry name" value="Skp1"/>
    <property type="match status" value="1"/>
</dbReference>
<dbReference type="SMART" id="SM00512">
    <property type="entry name" value="Skp1"/>
    <property type="match status" value="1"/>
</dbReference>
<dbReference type="InterPro" id="IPR011333">
    <property type="entry name" value="SKP1/BTB/POZ_sf"/>
</dbReference>
<dbReference type="GO" id="GO:0009867">
    <property type="term" value="P:jasmonic acid mediated signaling pathway"/>
    <property type="evidence" value="ECO:0007669"/>
    <property type="project" value="UniProtKB-ARBA"/>
</dbReference>
<dbReference type="InterPro" id="IPR016072">
    <property type="entry name" value="Skp1_comp_dimer"/>
</dbReference>
<dbReference type="RefSeq" id="XP_015883122.3">
    <property type="nucleotide sequence ID" value="XM_016027636.3"/>
</dbReference>
<comment type="subunit">
    <text evidence="4">Part of a SCF (SKP1-cullin-F-box) protein ligase complex.</text>
</comment>
<evidence type="ECO:0000259" key="5">
    <source>
        <dbReference type="Pfam" id="PF01466"/>
    </source>
</evidence>
<dbReference type="UniPathway" id="UPA00143"/>
<accession>A0A6P4ABS6</accession>
<evidence type="ECO:0000259" key="6">
    <source>
        <dbReference type="Pfam" id="PF03931"/>
    </source>
</evidence>
<organism evidence="7 8">
    <name type="scientific">Ziziphus jujuba</name>
    <name type="common">Chinese jujube</name>
    <name type="synonym">Ziziphus sativa</name>
    <dbReference type="NCBI Taxonomy" id="326968"/>
    <lineage>
        <taxon>Eukaryota</taxon>
        <taxon>Viridiplantae</taxon>
        <taxon>Streptophyta</taxon>
        <taxon>Embryophyta</taxon>
        <taxon>Tracheophyta</taxon>
        <taxon>Spermatophyta</taxon>
        <taxon>Magnoliopsida</taxon>
        <taxon>eudicotyledons</taxon>
        <taxon>Gunneridae</taxon>
        <taxon>Pentapetalae</taxon>
        <taxon>rosids</taxon>
        <taxon>fabids</taxon>
        <taxon>Rosales</taxon>
        <taxon>Rhamnaceae</taxon>
        <taxon>Paliureae</taxon>
        <taxon>Ziziphus</taxon>
    </lineage>
</organism>
<evidence type="ECO:0000256" key="2">
    <source>
        <dbReference type="ARBA" id="ARBA00009993"/>
    </source>
</evidence>
<dbReference type="InterPro" id="IPR016897">
    <property type="entry name" value="SKP1"/>
</dbReference>
<dbReference type="GO" id="GO:0006511">
    <property type="term" value="P:ubiquitin-dependent protein catabolic process"/>
    <property type="evidence" value="ECO:0007669"/>
    <property type="project" value="InterPro"/>
</dbReference>
<gene>
    <name evidence="8" type="primary">LOC107418934</name>
</gene>
<dbReference type="PANTHER" id="PTHR11165">
    <property type="entry name" value="SKP1"/>
    <property type="match status" value="1"/>
</dbReference>
<dbReference type="InterPro" id="IPR001232">
    <property type="entry name" value="SKP1-like"/>
</dbReference>
<dbReference type="InParanoid" id="A0A6P4ABS6"/>
<dbReference type="InterPro" id="IPR036296">
    <property type="entry name" value="SKP1-like_dim_sf"/>
</dbReference>
<dbReference type="GO" id="GO:0016567">
    <property type="term" value="P:protein ubiquitination"/>
    <property type="evidence" value="ECO:0007669"/>
    <property type="project" value="UniProtKB-UniRule"/>
</dbReference>
<evidence type="ECO:0000256" key="1">
    <source>
        <dbReference type="ARBA" id="ARBA00004906"/>
    </source>
</evidence>
<dbReference type="Pfam" id="PF03931">
    <property type="entry name" value="Skp1_POZ"/>
    <property type="match status" value="1"/>
</dbReference>
<feature type="domain" description="SKP1 component dimerisation" evidence="5">
    <location>
        <begin position="109"/>
        <end position="142"/>
    </location>
</feature>
<dbReference type="PIRSF" id="PIRSF028729">
    <property type="entry name" value="E3_ubiquit_lig_SCF_Skp"/>
    <property type="match status" value="1"/>
</dbReference>
<evidence type="ECO:0000313" key="7">
    <source>
        <dbReference type="Proteomes" id="UP001652623"/>
    </source>
</evidence>
<dbReference type="SUPFAM" id="SSF81382">
    <property type="entry name" value="Skp1 dimerisation domain-like"/>
    <property type="match status" value="1"/>
</dbReference>
<name>A0A6P4ABS6_ZIZJJ</name>
<feature type="domain" description="SKP1 component POZ" evidence="6">
    <location>
        <begin position="13"/>
        <end position="72"/>
    </location>
</feature>
<comment type="function">
    <text evidence="4">Involved in ubiquitination and subsequent proteasomal degradation of target proteins. Together with CUL1, RBX1 and a F-box protein, it forms a SCF E3 ubiquitin ligase complex. The functional specificity of this complex depends on the type of F-box protein. In the SCF complex, it serves as an adapter that links the F-box protein to CUL1.</text>
</comment>
<dbReference type="GeneID" id="107418934"/>
<reference evidence="8" key="2">
    <citation type="submission" date="2025-08" db="UniProtKB">
        <authorList>
            <consortium name="RefSeq"/>
        </authorList>
    </citation>
    <scope>IDENTIFICATION</scope>
    <source>
        <tissue evidence="8">Seedling</tissue>
    </source>
</reference>
<dbReference type="KEGG" id="zju:107418934"/>
<evidence type="ECO:0000256" key="4">
    <source>
        <dbReference type="PIRNR" id="PIRNR028729"/>
    </source>
</evidence>
<dbReference type="AlphaFoldDB" id="A0A6P4ABS6"/>
<sequence>MYTMFASSTNGINVVKLRSSDHKIFIMDEAMAVKSKTIKDMFEDCMDDDLIPIPNINVKTLCRIIKRCKNHTDNKITIEKLKKLDDELVPINPDILYDLIPAANYLNIKDLLDQGIQRAANMMKSKSPKEIHLICNIQNDFTY</sequence>
<comment type="similarity">
    <text evidence="2 4">Belongs to the SKP1 family.</text>
</comment>
<dbReference type="Gene3D" id="3.30.710.10">
    <property type="entry name" value="Potassium Channel Kv1.1, Chain A"/>
    <property type="match status" value="1"/>
</dbReference>
<dbReference type="SUPFAM" id="SSF54695">
    <property type="entry name" value="POZ domain"/>
    <property type="match status" value="1"/>
</dbReference>
<evidence type="ECO:0000313" key="8">
    <source>
        <dbReference type="RefSeq" id="XP_015883122.3"/>
    </source>
</evidence>